<evidence type="ECO:0000313" key="9">
    <source>
        <dbReference type="Proteomes" id="UP000290289"/>
    </source>
</evidence>
<comment type="caution">
    <text evidence="8">The sequence shown here is derived from an EMBL/GenBank/DDBJ whole genome shotgun (WGS) entry which is preliminary data.</text>
</comment>
<evidence type="ECO:0000256" key="1">
    <source>
        <dbReference type="ARBA" id="ARBA00023054"/>
    </source>
</evidence>
<reference evidence="8 9" key="1">
    <citation type="submission" date="2018-10" db="EMBL/GenBank/DDBJ databases">
        <title>A high-quality apple genome assembly.</title>
        <authorList>
            <person name="Hu J."/>
        </authorList>
    </citation>
    <scope>NUCLEOTIDE SEQUENCE [LARGE SCALE GENOMIC DNA]</scope>
    <source>
        <strain evidence="9">cv. HFTH1</strain>
        <tissue evidence="8">Young leaf</tissue>
    </source>
</reference>
<sequence>MYLAIVKILPGFRGTYVHVCICVWSGFRLCQGRGLLSKMSSSDGNPKGKQLSQGVANIGLDSAQDDGEWEVIGKKSKNRSGCRFGPQSSNYKAWGPPPQGVLKTGTRSGAGGSQAAHSQKPAGGRNARHPYNNTGGFGDNFMTPKNVIPPPLDQGWNWQSRAGNKDKKVVPPPAVAEDYDDEDNSDPLSDLDDSDDDLFSDEFDSDSSEKSHGTQKKSKWFKQFFNEFDRLSVDEVIDPARRWHCPACKNGPGSIDWYDGMQPLKRHAETKAAKRVKLHRELAKLIDAELQLKGATVTPVGQVFGRWAALKDEEKNRKVIWPPMVLIMNTKLELQDEYDKWIGMGTEELLDLFDDYHASKARHSYGPQGHCGMSMLIFEASAMGHFEAERLHRHFAEQGFGRDAWERNPVLFRPGLIRQLYGFLPTKRDLDTFNQHCDDKAGLKFDIKSYQEMVLKPTRQMSLDSEEVIRLKDKLPKEMRLRKDAEETNAILRDKIEKLQDENRLLKQRIKTQLEENKEEMILQEEFYKDVISRPRD</sequence>
<proteinExistence type="inferred from homology"/>
<evidence type="ECO:0000256" key="3">
    <source>
        <dbReference type="ARBA" id="ARBA00024022"/>
    </source>
</evidence>
<dbReference type="InterPro" id="IPR044287">
    <property type="entry name" value="SGS3"/>
</dbReference>
<evidence type="ECO:0000313" key="8">
    <source>
        <dbReference type="EMBL" id="RXH77571.1"/>
    </source>
</evidence>
<dbReference type="InterPro" id="IPR005381">
    <property type="entry name" value="Znf-XS_domain"/>
</dbReference>
<keyword evidence="1 4" id="KW-0175">Coiled coil</keyword>
<dbReference type="PANTHER" id="PTHR46602:SF1">
    <property type="entry name" value="PROTEIN SUPPRESSOR OF GENE SILENCING 3"/>
    <property type="match status" value="1"/>
</dbReference>
<feature type="domain" description="Zinc finger-XS" evidence="7">
    <location>
        <begin position="245"/>
        <end position="283"/>
    </location>
</feature>
<evidence type="ECO:0000256" key="2">
    <source>
        <dbReference type="ARBA" id="ARBA00023158"/>
    </source>
</evidence>
<dbReference type="STRING" id="3750.A0A498I7U2"/>
<dbReference type="GO" id="GO:0051607">
    <property type="term" value="P:defense response to virus"/>
    <property type="evidence" value="ECO:0007669"/>
    <property type="project" value="InterPro"/>
</dbReference>
<dbReference type="InterPro" id="IPR005380">
    <property type="entry name" value="XS_domain"/>
</dbReference>
<dbReference type="PANTHER" id="PTHR46602">
    <property type="entry name" value="PROTEIN SUPPRESSOR OF GENE SILENCING 3"/>
    <property type="match status" value="1"/>
</dbReference>
<keyword evidence="9" id="KW-1185">Reference proteome</keyword>
<dbReference type="AlphaFoldDB" id="A0A498I7U2"/>
<dbReference type="GO" id="GO:0031047">
    <property type="term" value="P:regulatory ncRNA-mediated gene silencing"/>
    <property type="evidence" value="ECO:0007669"/>
    <property type="project" value="UniProtKB-KW"/>
</dbReference>
<feature type="region of interest" description="Disordered" evidence="5">
    <location>
        <begin position="77"/>
        <end position="216"/>
    </location>
</feature>
<evidence type="ECO:0000256" key="4">
    <source>
        <dbReference type="SAM" id="Coils"/>
    </source>
</evidence>
<feature type="domain" description="XS" evidence="6">
    <location>
        <begin position="317"/>
        <end position="431"/>
    </location>
</feature>
<dbReference type="Pfam" id="PF03470">
    <property type="entry name" value="zf-XS"/>
    <property type="match status" value="1"/>
</dbReference>
<dbReference type="EMBL" id="RDQH01000340">
    <property type="protein sequence ID" value="RXH77571.1"/>
    <property type="molecule type" value="Genomic_DNA"/>
</dbReference>
<dbReference type="Gene3D" id="3.30.70.2890">
    <property type="entry name" value="XS domain"/>
    <property type="match status" value="1"/>
</dbReference>
<dbReference type="Proteomes" id="UP000290289">
    <property type="component" value="Chromosome 14"/>
</dbReference>
<dbReference type="Pfam" id="PF03468">
    <property type="entry name" value="XS"/>
    <property type="match status" value="1"/>
</dbReference>
<protein>
    <recommendedName>
        <fullName evidence="10">XS domain-containing protein</fullName>
    </recommendedName>
</protein>
<feature type="compositionally biased region" description="Acidic residues" evidence="5">
    <location>
        <begin position="177"/>
        <end position="206"/>
    </location>
</feature>
<name>A0A498I7U2_MALDO</name>
<organism evidence="8 9">
    <name type="scientific">Malus domestica</name>
    <name type="common">Apple</name>
    <name type="synonym">Pyrus malus</name>
    <dbReference type="NCBI Taxonomy" id="3750"/>
    <lineage>
        <taxon>Eukaryota</taxon>
        <taxon>Viridiplantae</taxon>
        <taxon>Streptophyta</taxon>
        <taxon>Embryophyta</taxon>
        <taxon>Tracheophyta</taxon>
        <taxon>Spermatophyta</taxon>
        <taxon>Magnoliopsida</taxon>
        <taxon>eudicotyledons</taxon>
        <taxon>Gunneridae</taxon>
        <taxon>Pentapetalae</taxon>
        <taxon>rosids</taxon>
        <taxon>fabids</taxon>
        <taxon>Rosales</taxon>
        <taxon>Rosaceae</taxon>
        <taxon>Amygdaloideae</taxon>
        <taxon>Maleae</taxon>
        <taxon>Malus</taxon>
    </lineage>
</organism>
<evidence type="ECO:0000259" key="7">
    <source>
        <dbReference type="Pfam" id="PF03470"/>
    </source>
</evidence>
<dbReference type="InterPro" id="IPR038588">
    <property type="entry name" value="XS_domain_sf"/>
</dbReference>
<evidence type="ECO:0008006" key="10">
    <source>
        <dbReference type="Google" id="ProtNLM"/>
    </source>
</evidence>
<gene>
    <name evidence="8" type="ORF">DVH24_039542</name>
</gene>
<comment type="similarity">
    <text evidence="3">Belongs to the SGS3 family.</text>
</comment>
<evidence type="ECO:0000256" key="5">
    <source>
        <dbReference type="SAM" id="MobiDB-lite"/>
    </source>
</evidence>
<evidence type="ECO:0000259" key="6">
    <source>
        <dbReference type="Pfam" id="PF03468"/>
    </source>
</evidence>
<feature type="coiled-coil region" evidence="4">
    <location>
        <begin position="482"/>
        <end position="516"/>
    </location>
</feature>
<accession>A0A498I7U2</accession>
<keyword evidence="2" id="KW-0943">RNA-mediated gene silencing</keyword>